<accession>X0UKB5</accession>
<evidence type="ECO:0000313" key="6">
    <source>
        <dbReference type="EMBL" id="GAG06264.1"/>
    </source>
</evidence>
<evidence type="ECO:0000256" key="1">
    <source>
        <dbReference type="ARBA" id="ARBA00022691"/>
    </source>
</evidence>
<dbReference type="PANTHER" id="PTHR43075:SF1">
    <property type="entry name" value="FORMATE LYASE ACTIVATING ENZYME, PUTATIVE (AFU_ORTHOLOGUE AFUA_2G15630)-RELATED"/>
    <property type="match status" value="1"/>
</dbReference>
<reference evidence="6" key="1">
    <citation type="journal article" date="2014" name="Front. Microbiol.">
        <title>High frequency of phylogenetically diverse reductive dehalogenase-homologous genes in deep subseafloor sedimentary metagenomes.</title>
        <authorList>
            <person name="Kawai M."/>
            <person name="Futagami T."/>
            <person name="Toyoda A."/>
            <person name="Takaki Y."/>
            <person name="Nishi S."/>
            <person name="Hori S."/>
            <person name="Arai W."/>
            <person name="Tsubouchi T."/>
            <person name="Morono Y."/>
            <person name="Uchiyama I."/>
            <person name="Ito T."/>
            <person name="Fujiyama A."/>
            <person name="Inagaki F."/>
            <person name="Takami H."/>
        </authorList>
    </citation>
    <scope>NUCLEOTIDE SEQUENCE</scope>
    <source>
        <strain evidence="6">Expedition CK06-06</strain>
    </source>
</reference>
<comment type="caution">
    <text evidence="6">The sequence shown here is derived from an EMBL/GenBank/DDBJ whole genome shotgun (WGS) entry which is preliminary data.</text>
</comment>
<evidence type="ECO:0000256" key="2">
    <source>
        <dbReference type="ARBA" id="ARBA00022723"/>
    </source>
</evidence>
<keyword evidence="1" id="KW-0949">S-adenosyl-L-methionine</keyword>
<name>X0UKB5_9ZZZZ</name>
<dbReference type="GO" id="GO:0051536">
    <property type="term" value="F:iron-sulfur cluster binding"/>
    <property type="evidence" value="ECO:0007669"/>
    <property type="project" value="UniProtKB-KW"/>
</dbReference>
<dbReference type="EMBL" id="BARS01022983">
    <property type="protein sequence ID" value="GAG06264.1"/>
    <property type="molecule type" value="Genomic_DNA"/>
</dbReference>
<proteinExistence type="predicted"/>
<organism evidence="6">
    <name type="scientific">marine sediment metagenome</name>
    <dbReference type="NCBI Taxonomy" id="412755"/>
    <lineage>
        <taxon>unclassified sequences</taxon>
        <taxon>metagenomes</taxon>
        <taxon>ecological metagenomes</taxon>
    </lineage>
</organism>
<dbReference type="InterPro" id="IPR013785">
    <property type="entry name" value="Aldolase_TIM"/>
</dbReference>
<dbReference type="SUPFAM" id="SSF102114">
    <property type="entry name" value="Radical SAM enzymes"/>
    <property type="match status" value="1"/>
</dbReference>
<sequence length="269" mass="31622">NKMEDLSKALPLYLEILEKKRKPKFKLHKNLLNKKIKDSFEILKKCELCERKCGVNRFKALGWCKVRESKLSSYFEHIGEEYFFIPSFTIFFISCNFSCQYCQNWTISQRIEKGTKISEKKLAKIIDRHSNCKNVNFVGGEPTPNLPFILKTLNFVKSDIPMVWNSNFYMSEKSMDLLSNIVDVYLSDFKYGNDKCALRLSKVPNYFEIIKRNHLLAFKDSELVIRHLVLPNHFDCCTKPILDFIAENFKDKVIVNIMDQYTSQFKASE</sequence>
<dbReference type="SFLD" id="SFLDS00029">
    <property type="entry name" value="Radical_SAM"/>
    <property type="match status" value="1"/>
</dbReference>
<evidence type="ECO:0000259" key="5">
    <source>
        <dbReference type="Pfam" id="PF04055"/>
    </source>
</evidence>
<dbReference type="PANTHER" id="PTHR43075">
    <property type="entry name" value="FORMATE LYASE ACTIVATING ENZYME, PUTATIVE (AFU_ORTHOLOGUE AFUA_2G15630)-RELATED"/>
    <property type="match status" value="1"/>
</dbReference>
<dbReference type="CDD" id="cd01335">
    <property type="entry name" value="Radical_SAM"/>
    <property type="match status" value="1"/>
</dbReference>
<feature type="non-terminal residue" evidence="6">
    <location>
        <position position="1"/>
    </location>
</feature>
<dbReference type="Pfam" id="PF04055">
    <property type="entry name" value="Radical_SAM"/>
    <property type="match status" value="1"/>
</dbReference>
<evidence type="ECO:0000256" key="4">
    <source>
        <dbReference type="ARBA" id="ARBA00023014"/>
    </source>
</evidence>
<evidence type="ECO:0000256" key="3">
    <source>
        <dbReference type="ARBA" id="ARBA00023004"/>
    </source>
</evidence>
<dbReference type="InterPro" id="IPR007197">
    <property type="entry name" value="rSAM"/>
</dbReference>
<keyword evidence="2" id="KW-0479">Metal-binding</keyword>
<dbReference type="PIRSF" id="PIRSF004869">
    <property type="entry name" value="PflX_prd"/>
    <property type="match status" value="1"/>
</dbReference>
<dbReference type="InterPro" id="IPR040085">
    <property type="entry name" value="MJ0674-like"/>
</dbReference>
<feature type="domain" description="Radical SAM core" evidence="5">
    <location>
        <begin position="91"/>
        <end position="245"/>
    </location>
</feature>
<dbReference type="Gene3D" id="3.20.20.70">
    <property type="entry name" value="Aldolase class I"/>
    <property type="match status" value="1"/>
</dbReference>
<dbReference type="GO" id="GO:0046872">
    <property type="term" value="F:metal ion binding"/>
    <property type="evidence" value="ECO:0007669"/>
    <property type="project" value="UniProtKB-KW"/>
</dbReference>
<dbReference type="InterPro" id="IPR058240">
    <property type="entry name" value="rSAM_sf"/>
</dbReference>
<dbReference type="SFLD" id="SFLDG01099">
    <property type="entry name" value="Uncharacterised_Radical_SAM_Su"/>
    <property type="match status" value="1"/>
</dbReference>
<dbReference type="GO" id="GO:0003824">
    <property type="term" value="F:catalytic activity"/>
    <property type="evidence" value="ECO:0007669"/>
    <property type="project" value="InterPro"/>
</dbReference>
<feature type="non-terminal residue" evidence="6">
    <location>
        <position position="269"/>
    </location>
</feature>
<dbReference type="InterPro" id="IPR016431">
    <property type="entry name" value="Pyrv-formate_lyase-activ_prd"/>
</dbReference>
<protein>
    <recommendedName>
        <fullName evidence="5">Radical SAM core domain-containing protein</fullName>
    </recommendedName>
</protein>
<dbReference type="AlphaFoldDB" id="X0UKB5"/>
<keyword evidence="4" id="KW-0411">Iron-sulfur</keyword>
<keyword evidence="3" id="KW-0408">Iron</keyword>
<gene>
    <name evidence="6" type="ORF">S01H1_36660</name>
</gene>